<reference evidence="1 2" key="1">
    <citation type="submission" date="2018-06" db="EMBL/GenBank/DDBJ databases">
        <title>Genomic Encyclopedia of Type Strains, Phase IV (KMG-IV): sequencing the most valuable type-strain genomes for metagenomic binning, comparative biology and taxonomic classification.</title>
        <authorList>
            <person name="Goeker M."/>
        </authorList>
    </citation>
    <scope>NUCLEOTIDE SEQUENCE [LARGE SCALE GENOMIC DNA]</scope>
    <source>
        <strain evidence="1 2">DSM 25532</strain>
    </source>
</reference>
<evidence type="ECO:0000313" key="2">
    <source>
        <dbReference type="Proteomes" id="UP000253426"/>
    </source>
</evidence>
<proteinExistence type="predicted"/>
<organism evidence="1 2">
    <name type="scientific">Roseimicrobium gellanilyticum</name>
    <dbReference type="NCBI Taxonomy" id="748857"/>
    <lineage>
        <taxon>Bacteria</taxon>
        <taxon>Pseudomonadati</taxon>
        <taxon>Verrucomicrobiota</taxon>
        <taxon>Verrucomicrobiia</taxon>
        <taxon>Verrucomicrobiales</taxon>
        <taxon>Verrucomicrobiaceae</taxon>
        <taxon>Roseimicrobium</taxon>
    </lineage>
</organism>
<gene>
    <name evidence="1" type="ORF">DES53_101858</name>
</gene>
<dbReference type="EMBL" id="QNRR01000001">
    <property type="protein sequence ID" value="RBP48058.1"/>
    <property type="molecule type" value="Genomic_DNA"/>
</dbReference>
<dbReference type="Proteomes" id="UP000253426">
    <property type="component" value="Unassembled WGS sequence"/>
</dbReference>
<dbReference type="AlphaFoldDB" id="A0A366HXL0"/>
<comment type="caution">
    <text evidence="1">The sequence shown here is derived from an EMBL/GenBank/DDBJ whole genome shotgun (WGS) entry which is preliminary data.</text>
</comment>
<protein>
    <submittedName>
        <fullName evidence="1">Uncharacterized protein</fullName>
    </submittedName>
</protein>
<name>A0A366HXL0_9BACT</name>
<accession>A0A366HXL0</accession>
<sequence>MVRVQRRILPDIRMLNTAPMINYLIQANQGIHLVLRQIIDMMPMLIKI</sequence>
<keyword evidence="2" id="KW-1185">Reference proteome</keyword>
<evidence type="ECO:0000313" key="1">
    <source>
        <dbReference type="EMBL" id="RBP48058.1"/>
    </source>
</evidence>